<evidence type="ECO:0000313" key="18">
    <source>
        <dbReference type="Proteomes" id="UP000192934"/>
    </source>
</evidence>
<keyword evidence="4" id="KW-0410">Iron transport</keyword>
<keyword evidence="5 11" id="KW-0812">Transmembrane</keyword>
<keyword evidence="2 11" id="KW-0813">Transport</keyword>
<gene>
    <name evidence="17" type="ORF">SAMN06295910_0913</name>
</gene>
<feature type="region of interest" description="Disordered" evidence="13">
    <location>
        <begin position="271"/>
        <end position="304"/>
    </location>
</feature>
<dbReference type="Pfam" id="PF07715">
    <property type="entry name" value="Plug"/>
    <property type="match status" value="1"/>
</dbReference>
<evidence type="ECO:0000313" key="17">
    <source>
        <dbReference type="EMBL" id="SMF61910.1"/>
    </source>
</evidence>
<dbReference type="STRING" id="941907.SAMN06295910_0913"/>
<accession>A0A1X7G0L9</accession>
<evidence type="ECO:0000256" key="11">
    <source>
        <dbReference type="PROSITE-ProRule" id="PRU01360"/>
    </source>
</evidence>
<evidence type="ECO:0000256" key="3">
    <source>
        <dbReference type="ARBA" id="ARBA00022452"/>
    </source>
</evidence>
<evidence type="ECO:0000256" key="6">
    <source>
        <dbReference type="ARBA" id="ARBA00023004"/>
    </source>
</evidence>
<organism evidence="17 18">
    <name type="scientific">Allosphingosinicella indica</name>
    <dbReference type="NCBI Taxonomy" id="941907"/>
    <lineage>
        <taxon>Bacteria</taxon>
        <taxon>Pseudomonadati</taxon>
        <taxon>Pseudomonadota</taxon>
        <taxon>Alphaproteobacteria</taxon>
        <taxon>Sphingomonadales</taxon>
        <taxon>Sphingomonadaceae</taxon>
        <taxon>Allosphingosinicella</taxon>
    </lineage>
</organism>
<keyword evidence="10 11" id="KW-0998">Cell outer membrane</keyword>
<keyword evidence="8 12" id="KW-0798">TonB box</keyword>
<keyword evidence="3 11" id="KW-1134">Transmembrane beta strand</keyword>
<name>A0A1X7G0L9_9SPHN</name>
<dbReference type="SUPFAM" id="SSF56935">
    <property type="entry name" value="Porins"/>
    <property type="match status" value="1"/>
</dbReference>
<feature type="signal peptide" evidence="14">
    <location>
        <begin position="1"/>
        <end position="30"/>
    </location>
</feature>
<evidence type="ECO:0000256" key="1">
    <source>
        <dbReference type="ARBA" id="ARBA00004571"/>
    </source>
</evidence>
<dbReference type="AlphaFoldDB" id="A0A1X7G0L9"/>
<dbReference type="EMBL" id="LT840185">
    <property type="protein sequence ID" value="SMF61910.1"/>
    <property type="molecule type" value="Genomic_DNA"/>
</dbReference>
<dbReference type="InterPro" id="IPR036942">
    <property type="entry name" value="Beta-barrel_TonB_sf"/>
</dbReference>
<dbReference type="PROSITE" id="PS52016">
    <property type="entry name" value="TONB_DEPENDENT_REC_3"/>
    <property type="match status" value="1"/>
</dbReference>
<sequence length="755" mass="82001">MGFQSSARVVKAALLTASVAALSSGSAVYAQVPNDPQEPSTQTEAEARTAPGGLQDIVVTARKREESLQDVPIAVTAFSGDALREAQITDLSQIAGRTPSFTFQTQGLIEQEAFIRGVGSVRLTSATADPSIGLFVNEVYIGRRGAASPPIFDLERVEVLRGPQGTIFGKNVVGGAVSLITARPTYEPSAGAQISVGNYGAIASEGHVSGQIGEGIAARLALYQNAHDGYAKNIVNGQELEDLKSFAGRFSLIAEPTENLTLSLIFDGSKDRGGGQSRHAVDDPTRPGFGPITPNLISDDPRTTETPYFQYNRRGTYGITGRADYDFGGMTLTYLAALRHGDARQRFAQAGAGSPPSFTDSVLTQREEYQGLTQELRLASDQAQRFRWLGGLYYLREETDRSSQNTATSFLPGGPGSTRDSLDGDNVFTQNGVAQNYAVFGEAEFDILENLTVSVGGRYTVDKKTMDARAEVLSFGLPGDILSPAPLQAPYNISVRKTWKEFTPKVALEWRATDNVLVYASAAKGFKGGGWQSATANAAAASLAYDPETAWNYEVGVKSDLFDRRLRLNVAAFRLDFKDLQVEQLDDVRLTTVVANAADAKIQGIELETQLVVTEGLSLFASGSVLDAKYKEYIDRARNLNFTGNQLLRTPDYQYTVGADYRVEVGENYAIKAHVDYTYQDNFFYGPDNTNFEPGYGLLDARIGFGDSEDRWSVTLYGKNLTNKLYRVSVIPFLGDESSLYGPPRTYGVRFASKF</sequence>
<dbReference type="CDD" id="cd01347">
    <property type="entry name" value="ligand_gated_channel"/>
    <property type="match status" value="1"/>
</dbReference>
<dbReference type="PANTHER" id="PTHR32552">
    <property type="entry name" value="FERRICHROME IRON RECEPTOR-RELATED"/>
    <property type="match status" value="1"/>
</dbReference>
<evidence type="ECO:0000259" key="15">
    <source>
        <dbReference type="Pfam" id="PF00593"/>
    </source>
</evidence>
<dbReference type="InterPro" id="IPR039426">
    <property type="entry name" value="TonB-dep_rcpt-like"/>
</dbReference>
<evidence type="ECO:0000256" key="2">
    <source>
        <dbReference type="ARBA" id="ARBA00022448"/>
    </source>
</evidence>
<evidence type="ECO:0000256" key="14">
    <source>
        <dbReference type="SAM" id="SignalP"/>
    </source>
</evidence>
<dbReference type="OrthoDB" id="7455607at2"/>
<dbReference type="InterPro" id="IPR012910">
    <property type="entry name" value="Plug_dom"/>
</dbReference>
<comment type="subcellular location">
    <subcellularLocation>
        <location evidence="1 11">Cell outer membrane</location>
        <topology evidence="1 11">Multi-pass membrane protein</topology>
    </subcellularLocation>
</comment>
<evidence type="ECO:0000256" key="10">
    <source>
        <dbReference type="ARBA" id="ARBA00023237"/>
    </source>
</evidence>
<protein>
    <submittedName>
        <fullName evidence="17">Iron complex outermembrane recepter protein</fullName>
    </submittedName>
</protein>
<dbReference type="GO" id="GO:0006826">
    <property type="term" value="P:iron ion transport"/>
    <property type="evidence" value="ECO:0007669"/>
    <property type="project" value="UniProtKB-KW"/>
</dbReference>
<keyword evidence="18" id="KW-1185">Reference proteome</keyword>
<dbReference type="Pfam" id="PF00593">
    <property type="entry name" value="TonB_dep_Rec_b-barrel"/>
    <property type="match status" value="1"/>
</dbReference>
<evidence type="ECO:0000259" key="16">
    <source>
        <dbReference type="Pfam" id="PF07715"/>
    </source>
</evidence>
<keyword evidence="7" id="KW-0406">Ion transport</keyword>
<keyword evidence="9 11" id="KW-0472">Membrane</keyword>
<evidence type="ECO:0000256" key="12">
    <source>
        <dbReference type="RuleBase" id="RU003357"/>
    </source>
</evidence>
<proteinExistence type="inferred from homology"/>
<dbReference type="PANTHER" id="PTHR32552:SF81">
    <property type="entry name" value="TONB-DEPENDENT OUTER MEMBRANE RECEPTOR"/>
    <property type="match status" value="1"/>
</dbReference>
<evidence type="ECO:0000256" key="4">
    <source>
        <dbReference type="ARBA" id="ARBA00022496"/>
    </source>
</evidence>
<feature type="domain" description="TonB-dependent receptor-like beta-barrel" evidence="15">
    <location>
        <begin position="283"/>
        <end position="721"/>
    </location>
</feature>
<evidence type="ECO:0000256" key="5">
    <source>
        <dbReference type="ARBA" id="ARBA00022692"/>
    </source>
</evidence>
<dbReference type="InterPro" id="IPR000531">
    <property type="entry name" value="Beta-barrel_TonB"/>
</dbReference>
<feature type="domain" description="TonB-dependent receptor plug" evidence="16">
    <location>
        <begin position="68"/>
        <end position="176"/>
    </location>
</feature>
<feature type="compositionally biased region" description="Basic and acidic residues" evidence="13">
    <location>
        <begin position="271"/>
        <end position="285"/>
    </location>
</feature>
<keyword evidence="6" id="KW-0408">Iron</keyword>
<evidence type="ECO:0000256" key="7">
    <source>
        <dbReference type="ARBA" id="ARBA00023065"/>
    </source>
</evidence>
<keyword evidence="14" id="KW-0732">Signal</keyword>
<dbReference type="RefSeq" id="WP_085217710.1">
    <property type="nucleotide sequence ID" value="NZ_LT840185.1"/>
</dbReference>
<reference evidence="18" key="1">
    <citation type="submission" date="2017-04" db="EMBL/GenBank/DDBJ databases">
        <authorList>
            <person name="Varghese N."/>
            <person name="Submissions S."/>
        </authorList>
    </citation>
    <scope>NUCLEOTIDE SEQUENCE [LARGE SCALE GENOMIC DNA]</scope>
    <source>
        <strain evidence="18">Dd16</strain>
    </source>
</reference>
<dbReference type="Proteomes" id="UP000192934">
    <property type="component" value="Chromosome I"/>
</dbReference>
<evidence type="ECO:0000256" key="8">
    <source>
        <dbReference type="ARBA" id="ARBA00023077"/>
    </source>
</evidence>
<comment type="similarity">
    <text evidence="11 12">Belongs to the TonB-dependent receptor family.</text>
</comment>
<dbReference type="GO" id="GO:0009279">
    <property type="term" value="C:cell outer membrane"/>
    <property type="evidence" value="ECO:0007669"/>
    <property type="project" value="UniProtKB-SubCell"/>
</dbReference>
<evidence type="ECO:0000256" key="9">
    <source>
        <dbReference type="ARBA" id="ARBA00023136"/>
    </source>
</evidence>
<dbReference type="Gene3D" id="2.40.170.20">
    <property type="entry name" value="TonB-dependent receptor, beta-barrel domain"/>
    <property type="match status" value="1"/>
</dbReference>
<evidence type="ECO:0000256" key="13">
    <source>
        <dbReference type="SAM" id="MobiDB-lite"/>
    </source>
</evidence>
<feature type="chain" id="PRO_5013344496" evidence="14">
    <location>
        <begin position="31"/>
        <end position="755"/>
    </location>
</feature>